<gene>
    <name evidence="2" type="ORF">Drael01_00011</name>
</gene>
<evidence type="ECO:0000259" key="1">
    <source>
        <dbReference type="Pfam" id="PF18909"/>
    </source>
</evidence>
<proteinExistence type="predicted"/>
<evidence type="ECO:0000313" key="2">
    <source>
        <dbReference type="EMBL" id="XAI70241.1"/>
    </source>
</evidence>
<dbReference type="EMBL" id="PP179320">
    <property type="protein sequence ID" value="XAI70241.1"/>
    <property type="molecule type" value="Genomic_DNA"/>
</dbReference>
<protein>
    <recommendedName>
        <fullName evidence="1">dATP/dGTP diphosphohydrolase N-terminal domain-containing protein</fullName>
    </recommendedName>
</protein>
<sequence>MAERIAVKYVGGPIKDLRYLDPETGALFTVPTGGIGVHGPFKPSAPGRWGCRSDIVEALGAMAPVDPAPYPDGNPKSLQGAKKYSLRYLPLPANIAVNQALEDGAKKYGPANWREKGVAASVYVDAALRHLSQYFDGKQNNASDSGVHNLGHAMACLAIIIDAEANGTLTDDRPFPCKDTDALLLRS</sequence>
<name>A0AAU6W0P1_9VIRU</name>
<accession>A0AAU6W0P1</accession>
<organism evidence="2">
    <name type="scientific">Pseudomonas phage Drael01</name>
    <dbReference type="NCBI Taxonomy" id="3138533"/>
    <lineage>
        <taxon>Viruses</taxon>
    </lineage>
</organism>
<reference evidence="2" key="1">
    <citation type="journal article" date="2024" name="J. Gen. Virol.">
        <title>Novel phages of Pseudomonas syringae unveil numerous potential auxiliary metabolic genes.</title>
        <authorList>
            <person name="Feltin C."/>
            <person name="Garneau J.R."/>
            <person name="Morris C.E."/>
            <person name="Berard A."/>
            <person name="Torres-Barcelo C."/>
        </authorList>
    </citation>
    <scope>NUCLEOTIDE SEQUENCE</scope>
</reference>
<feature type="domain" description="dATP/dGTP diphosphohydrolase N-terminal" evidence="1">
    <location>
        <begin position="74"/>
        <end position="173"/>
    </location>
</feature>
<dbReference type="Pfam" id="PF18909">
    <property type="entry name" value="dGTP_diPhyd_N"/>
    <property type="match status" value="1"/>
</dbReference>
<dbReference type="InterPro" id="IPR044038">
    <property type="entry name" value="dATP/dGTP_diPOhydrolase_N"/>
</dbReference>